<evidence type="ECO:0000256" key="1">
    <source>
        <dbReference type="SAM" id="MobiDB-lite"/>
    </source>
</evidence>
<dbReference type="GeneID" id="62146197"/>
<evidence type="ECO:0000313" key="3">
    <source>
        <dbReference type="Proteomes" id="UP000710849"/>
    </source>
</evidence>
<keyword evidence="3" id="KW-1185">Reference proteome</keyword>
<sequence>MTPDSESDSGSDTPSLTRSQKPDLAYLQREESKDAGFLTIFISNDCCLRSETPATVVATLATKGKILRKCMLEGLHSLQEQKEIIDGLIAKPLEYVAPPLLAIEPFALPEHWILNRRSTYDVVTDMLVGDTDMSSVPYLTTEEILESCPFPVGTAWFALEFDYVTDLRILSPSIDASPSVLKGVQFFHCEFIFVVTKCVPAHIQKFQQGYQSKFHILSAAAAIEGTFIQA</sequence>
<protein>
    <submittedName>
        <fullName evidence="2">Uncharacterized protein</fullName>
    </submittedName>
</protein>
<name>A0A9P5IWB3_9HELO</name>
<accession>A0A9P5IWB3</accession>
<organism evidence="2 3">
    <name type="scientific">Botrytis byssoidea</name>
    <dbReference type="NCBI Taxonomy" id="139641"/>
    <lineage>
        <taxon>Eukaryota</taxon>
        <taxon>Fungi</taxon>
        <taxon>Dikarya</taxon>
        <taxon>Ascomycota</taxon>
        <taxon>Pezizomycotina</taxon>
        <taxon>Leotiomycetes</taxon>
        <taxon>Helotiales</taxon>
        <taxon>Sclerotiniaceae</taxon>
        <taxon>Botrytis</taxon>
    </lineage>
</organism>
<comment type="caution">
    <text evidence="2">The sequence shown here is derived from an EMBL/GenBank/DDBJ whole genome shotgun (WGS) entry which is preliminary data.</text>
</comment>
<reference evidence="2 3" key="1">
    <citation type="journal article" date="2020" name="Genome Biol. Evol.">
        <title>Comparative genomics of Sclerotiniaceae.</title>
        <authorList>
            <person name="Valero Jimenez C.A."/>
            <person name="Steentjes M."/>
            <person name="Scholten O.E."/>
            <person name="Van Kan J.A.L."/>
        </authorList>
    </citation>
    <scope>NUCLEOTIDE SEQUENCE [LARGE SCALE GENOMIC DNA]</scope>
    <source>
        <strain evidence="2 3">MUCL 94</strain>
    </source>
</reference>
<feature type="region of interest" description="Disordered" evidence="1">
    <location>
        <begin position="1"/>
        <end position="23"/>
    </location>
</feature>
<proteinExistence type="predicted"/>
<dbReference type="Proteomes" id="UP000710849">
    <property type="component" value="Unassembled WGS sequence"/>
</dbReference>
<dbReference type="EMBL" id="RCSW01000004">
    <property type="protein sequence ID" value="KAF7951057.1"/>
    <property type="molecule type" value="Genomic_DNA"/>
</dbReference>
<dbReference type="AlphaFoldDB" id="A0A9P5IWB3"/>
<dbReference type="RefSeq" id="XP_038736326.1">
    <property type="nucleotide sequence ID" value="XM_038873120.1"/>
</dbReference>
<gene>
    <name evidence="2" type="ORF">EAE97_002608</name>
</gene>
<feature type="compositionally biased region" description="Polar residues" evidence="1">
    <location>
        <begin position="10"/>
        <end position="19"/>
    </location>
</feature>
<evidence type="ECO:0000313" key="2">
    <source>
        <dbReference type="EMBL" id="KAF7951057.1"/>
    </source>
</evidence>